<feature type="transmembrane region" description="Helical" evidence="1">
    <location>
        <begin position="112"/>
        <end position="133"/>
    </location>
</feature>
<name>A0A564T294_9FIRM</name>
<sequence length="221" mass="24296">MNLKITKDWLKSFAVMIIAVSIMGMCISLLVMCDMGTDPYSAMNYGISSKLGISFGNYQLISNIVLLIIVIFFEKKLIGTGTFGNMILVGYSADFFTWIWREVCHFPEKFDIGIRVCILIPALILFILAAAVYMQSGHGTAPYDAVSFLISSRIEKSTGKSGFRVVRIIYDLVATCIGVITGGEVGVITVLMVILLGPTVEVVGKIIHKDTNDIDNTIYEI</sequence>
<dbReference type="PANTHER" id="PTHR40078">
    <property type="entry name" value="INTEGRAL MEMBRANE PROTEIN-RELATED"/>
    <property type="match status" value="1"/>
</dbReference>
<evidence type="ECO:0000256" key="1">
    <source>
        <dbReference type="SAM" id="Phobius"/>
    </source>
</evidence>
<organism evidence="2 3">
    <name type="scientific">Dorea longicatena</name>
    <dbReference type="NCBI Taxonomy" id="88431"/>
    <lineage>
        <taxon>Bacteria</taxon>
        <taxon>Bacillati</taxon>
        <taxon>Bacillota</taxon>
        <taxon>Clostridia</taxon>
        <taxon>Lachnospirales</taxon>
        <taxon>Lachnospiraceae</taxon>
        <taxon>Dorea</taxon>
    </lineage>
</organism>
<keyword evidence="1" id="KW-1133">Transmembrane helix</keyword>
<dbReference type="InterPro" id="IPR038750">
    <property type="entry name" value="YczE/YyaS-like"/>
</dbReference>
<evidence type="ECO:0000313" key="3">
    <source>
        <dbReference type="Proteomes" id="UP000398619"/>
    </source>
</evidence>
<proteinExistence type="predicted"/>
<reference evidence="2 3" key="1">
    <citation type="submission" date="2019-07" db="EMBL/GenBank/DDBJ databases">
        <authorList>
            <person name="Hibberd C M."/>
            <person name="Gehrig L. J."/>
            <person name="Chang H.-W."/>
            <person name="Venkatesh S."/>
        </authorList>
    </citation>
    <scope>NUCLEOTIDE SEQUENCE [LARGE SCALE GENOMIC DNA]</scope>
    <source>
        <strain evidence="2">Dorea_longicatena_SSTS_Bg7063</strain>
    </source>
</reference>
<accession>A0A564T294</accession>
<keyword evidence="1" id="KW-0812">Transmembrane</keyword>
<dbReference type="EMBL" id="CABHNM010000029">
    <property type="protein sequence ID" value="VUX01476.1"/>
    <property type="molecule type" value="Genomic_DNA"/>
</dbReference>
<dbReference type="PANTHER" id="PTHR40078:SF1">
    <property type="entry name" value="INTEGRAL MEMBRANE PROTEIN"/>
    <property type="match status" value="1"/>
</dbReference>
<feature type="transmembrane region" description="Helical" evidence="1">
    <location>
        <begin position="80"/>
        <end position="100"/>
    </location>
</feature>
<protein>
    <recommendedName>
        <fullName evidence="4">BCR, YitT family</fullName>
    </recommendedName>
</protein>
<evidence type="ECO:0008006" key="4">
    <source>
        <dbReference type="Google" id="ProtNLM"/>
    </source>
</evidence>
<evidence type="ECO:0000313" key="2">
    <source>
        <dbReference type="EMBL" id="VUX01476.1"/>
    </source>
</evidence>
<keyword evidence="1" id="KW-0472">Membrane</keyword>
<feature type="transmembrane region" description="Helical" evidence="1">
    <location>
        <begin position="168"/>
        <end position="196"/>
    </location>
</feature>
<feature type="transmembrane region" description="Helical" evidence="1">
    <location>
        <begin position="12"/>
        <end position="31"/>
    </location>
</feature>
<dbReference type="Pfam" id="PF19700">
    <property type="entry name" value="DUF6198"/>
    <property type="match status" value="1"/>
</dbReference>
<dbReference type="AlphaFoldDB" id="A0A564T294"/>
<dbReference type="RefSeq" id="WP_144100217.1">
    <property type="nucleotide sequence ID" value="NZ_CABHNM010000029.1"/>
</dbReference>
<feature type="transmembrane region" description="Helical" evidence="1">
    <location>
        <begin position="51"/>
        <end position="73"/>
    </location>
</feature>
<dbReference type="Proteomes" id="UP000398619">
    <property type="component" value="Unassembled WGS sequence"/>
</dbReference>
<gene>
    <name evidence="2" type="ORF">DLSSTS7063_01194</name>
</gene>